<evidence type="ECO:0000313" key="2">
    <source>
        <dbReference type="Proteomes" id="UP001141806"/>
    </source>
</evidence>
<protein>
    <submittedName>
        <fullName evidence="1">Uncharacterized protein</fullName>
    </submittedName>
</protein>
<dbReference type="AlphaFoldDB" id="A0A9Q0JWW4"/>
<reference evidence="1" key="1">
    <citation type="journal article" date="2023" name="Plant J.">
        <title>The genome of the king protea, Protea cynaroides.</title>
        <authorList>
            <person name="Chang J."/>
            <person name="Duong T.A."/>
            <person name="Schoeman C."/>
            <person name="Ma X."/>
            <person name="Roodt D."/>
            <person name="Barker N."/>
            <person name="Li Z."/>
            <person name="Van de Peer Y."/>
            <person name="Mizrachi E."/>
        </authorList>
    </citation>
    <scope>NUCLEOTIDE SEQUENCE</scope>
    <source>
        <tissue evidence="1">Young leaves</tissue>
    </source>
</reference>
<proteinExistence type="predicted"/>
<dbReference type="Proteomes" id="UP001141806">
    <property type="component" value="Unassembled WGS sequence"/>
</dbReference>
<accession>A0A9Q0JWW4</accession>
<comment type="caution">
    <text evidence="1">The sequence shown here is derived from an EMBL/GenBank/DDBJ whole genome shotgun (WGS) entry which is preliminary data.</text>
</comment>
<sequence>MLLVRPPKMRKPSLLSYPLSLFSSPIVAEQRSPTSPIRALSRDSHSQLLSADTRTKEEPLNFSIFFGFKRNKPFDFSLLSSKTCRQPLLPISSLLNQNPFPSFLPRFRLYLSFKENRRPLV</sequence>
<name>A0A9Q0JWW4_9MAGN</name>
<keyword evidence="2" id="KW-1185">Reference proteome</keyword>
<dbReference type="EMBL" id="JAMYWD010000011">
    <property type="protein sequence ID" value="KAJ4954766.1"/>
    <property type="molecule type" value="Genomic_DNA"/>
</dbReference>
<organism evidence="1 2">
    <name type="scientific">Protea cynaroides</name>
    <dbReference type="NCBI Taxonomy" id="273540"/>
    <lineage>
        <taxon>Eukaryota</taxon>
        <taxon>Viridiplantae</taxon>
        <taxon>Streptophyta</taxon>
        <taxon>Embryophyta</taxon>
        <taxon>Tracheophyta</taxon>
        <taxon>Spermatophyta</taxon>
        <taxon>Magnoliopsida</taxon>
        <taxon>Proteales</taxon>
        <taxon>Proteaceae</taxon>
        <taxon>Protea</taxon>
    </lineage>
</organism>
<evidence type="ECO:0000313" key="1">
    <source>
        <dbReference type="EMBL" id="KAJ4954766.1"/>
    </source>
</evidence>
<gene>
    <name evidence="1" type="ORF">NE237_011549</name>
</gene>